<name>A0ABM9E0X0_9HYPH</name>
<keyword evidence="2" id="KW-1185">Reference proteome</keyword>
<gene>
    <name evidence="1" type="ORF">MES5069_300002</name>
</gene>
<protein>
    <submittedName>
        <fullName evidence="1">Uncharacterized protein</fullName>
    </submittedName>
</protein>
<evidence type="ECO:0000313" key="2">
    <source>
        <dbReference type="Proteomes" id="UP001153050"/>
    </source>
</evidence>
<dbReference type="EMBL" id="CAKXZT010000125">
    <property type="protein sequence ID" value="CAH2402232.1"/>
    <property type="molecule type" value="Genomic_DNA"/>
</dbReference>
<dbReference type="Proteomes" id="UP001153050">
    <property type="component" value="Unassembled WGS sequence"/>
</dbReference>
<reference evidence="1 2" key="1">
    <citation type="submission" date="2022-03" db="EMBL/GenBank/DDBJ databases">
        <authorList>
            <person name="Brunel B."/>
        </authorList>
    </citation>
    <scope>NUCLEOTIDE SEQUENCE [LARGE SCALE GENOMIC DNA]</scope>
    <source>
        <strain evidence="1">STM5069sample</strain>
    </source>
</reference>
<organism evidence="1 2">
    <name type="scientific">Mesorhizobium escarrei</name>
    <dbReference type="NCBI Taxonomy" id="666018"/>
    <lineage>
        <taxon>Bacteria</taxon>
        <taxon>Pseudomonadati</taxon>
        <taxon>Pseudomonadota</taxon>
        <taxon>Alphaproteobacteria</taxon>
        <taxon>Hyphomicrobiales</taxon>
        <taxon>Phyllobacteriaceae</taxon>
        <taxon>Mesorhizobium</taxon>
    </lineage>
</organism>
<accession>A0ABM9E0X0</accession>
<evidence type="ECO:0000313" key="1">
    <source>
        <dbReference type="EMBL" id="CAH2402232.1"/>
    </source>
</evidence>
<sequence length="81" mass="8736">MKRELGPVDALPSIGNFGCQNIGRYPVALGFHSVHGFLTHGGRYRSLMSGETGCRSSSISDEHCQYGHAVIASATKARWAE</sequence>
<comment type="caution">
    <text evidence="1">The sequence shown here is derived from an EMBL/GenBank/DDBJ whole genome shotgun (WGS) entry which is preliminary data.</text>
</comment>
<proteinExistence type="predicted"/>